<keyword evidence="1" id="KW-0805">Transcription regulation</keyword>
<gene>
    <name evidence="5" type="ORF">J0895_09980</name>
</gene>
<dbReference type="SUPFAM" id="SSF46785">
    <property type="entry name" value="Winged helix' DNA-binding domain"/>
    <property type="match status" value="1"/>
</dbReference>
<sequence length="216" mass="24505">MSINSSVASPLRLIDSQLSLPSQTQKIALPERFKSQEILPLKPDKIWKIEDGVVRSMTWNEEGKVLILGFWGEGDIVGKPLSQMNPYQLECLTPVEVSEISPNSYLQQALLVHTWKSEKFLSIIHQLSVTDRFLSLLEWLSAEFGHPLGNNQGTLINLRMTHQDFADTIGSSRVTITRLLSHFEQEGIIQRFCHGHKNKLSQLCHSLCRQSLIFKG</sequence>
<organism evidence="5 6">
    <name type="scientific">Phormidium pseudopriestleyi FRX01</name>
    <dbReference type="NCBI Taxonomy" id="1759528"/>
    <lineage>
        <taxon>Bacteria</taxon>
        <taxon>Bacillati</taxon>
        <taxon>Cyanobacteriota</taxon>
        <taxon>Cyanophyceae</taxon>
        <taxon>Oscillatoriophycideae</taxon>
        <taxon>Oscillatoriales</taxon>
        <taxon>Oscillatoriaceae</taxon>
        <taxon>Phormidium</taxon>
    </lineage>
</organism>
<dbReference type="PRINTS" id="PR00034">
    <property type="entry name" value="HTHCRP"/>
</dbReference>
<reference evidence="5 6" key="1">
    <citation type="submission" date="2021-03" db="EMBL/GenBank/DDBJ databases">
        <title>Metabolic Capacity of the Antarctic Cyanobacterium Phormidium pseudopriestleyi that Sustains Oxygenic Photosynthesis in the Presence of Hydrogen Sulfide.</title>
        <authorList>
            <person name="Lumian J.E."/>
            <person name="Jungblut A.D."/>
            <person name="Dillon M.L."/>
            <person name="Hawes I."/>
            <person name="Doran P.T."/>
            <person name="Mackey T.J."/>
            <person name="Dick G.J."/>
            <person name="Grettenberger C.L."/>
            <person name="Sumner D.Y."/>
        </authorList>
    </citation>
    <scope>NUCLEOTIDE SEQUENCE [LARGE SCALE GENOMIC DNA]</scope>
    <source>
        <strain evidence="5 6">FRX01</strain>
    </source>
</reference>
<dbReference type="Proteomes" id="UP000664844">
    <property type="component" value="Unassembled WGS sequence"/>
</dbReference>
<dbReference type="InterPro" id="IPR012318">
    <property type="entry name" value="HTH_CRP"/>
</dbReference>
<dbReference type="InterPro" id="IPR014710">
    <property type="entry name" value="RmlC-like_jellyroll"/>
</dbReference>
<name>A0ABS3FQN0_9CYAN</name>
<evidence type="ECO:0000256" key="2">
    <source>
        <dbReference type="ARBA" id="ARBA00023125"/>
    </source>
</evidence>
<evidence type="ECO:0000259" key="4">
    <source>
        <dbReference type="PROSITE" id="PS51063"/>
    </source>
</evidence>
<keyword evidence="6" id="KW-1185">Reference proteome</keyword>
<dbReference type="Pfam" id="PF13545">
    <property type="entry name" value="HTH_Crp_2"/>
    <property type="match status" value="1"/>
</dbReference>
<dbReference type="Gene3D" id="1.10.10.10">
    <property type="entry name" value="Winged helix-like DNA-binding domain superfamily/Winged helix DNA-binding domain"/>
    <property type="match status" value="1"/>
</dbReference>
<keyword evidence="2" id="KW-0238">DNA-binding</keyword>
<accession>A0ABS3FQN0</accession>
<dbReference type="RefSeq" id="WP_207087953.1">
    <property type="nucleotide sequence ID" value="NZ_JAFLQW010000275.1"/>
</dbReference>
<evidence type="ECO:0000256" key="1">
    <source>
        <dbReference type="ARBA" id="ARBA00023015"/>
    </source>
</evidence>
<dbReference type="EMBL" id="JAFLQW010000275">
    <property type="protein sequence ID" value="MBO0349429.1"/>
    <property type="molecule type" value="Genomic_DNA"/>
</dbReference>
<dbReference type="InterPro" id="IPR018490">
    <property type="entry name" value="cNMP-bd_dom_sf"/>
</dbReference>
<dbReference type="SUPFAM" id="SSF51206">
    <property type="entry name" value="cAMP-binding domain-like"/>
    <property type="match status" value="1"/>
</dbReference>
<dbReference type="SMART" id="SM00419">
    <property type="entry name" value="HTH_CRP"/>
    <property type="match status" value="1"/>
</dbReference>
<feature type="domain" description="HTH crp-type" evidence="4">
    <location>
        <begin position="127"/>
        <end position="216"/>
    </location>
</feature>
<dbReference type="InterPro" id="IPR036390">
    <property type="entry name" value="WH_DNA-bd_sf"/>
</dbReference>
<evidence type="ECO:0000313" key="6">
    <source>
        <dbReference type="Proteomes" id="UP000664844"/>
    </source>
</evidence>
<comment type="caution">
    <text evidence="5">The sequence shown here is derived from an EMBL/GenBank/DDBJ whole genome shotgun (WGS) entry which is preliminary data.</text>
</comment>
<dbReference type="PROSITE" id="PS51063">
    <property type="entry name" value="HTH_CRP_2"/>
    <property type="match status" value="1"/>
</dbReference>
<dbReference type="InterPro" id="IPR036388">
    <property type="entry name" value="WH-like_DNA-bd_sf"/>
</dbReference>
<protein>
    <submittedName>
        <fullName evidence="5">Crp/Fnr family transcriptional regulator</fullName>
    </submittedName>
</protein>
<evidence type="ECO:0000313" key="5">
    <source>
        <dbReference type="EMBL" id="MBO0349429.1"/>
    </source>
</evidence>
<dbReference type="CDD" id="cd00092">
    <property type="entry name" value="HTH_CRP"/>
    <property type="match status" value="1"/>
</dbReference>
<evidence type="ECO:0000256" key="3">
    <source>
        <dbReference type="ARBA" id="ARBA00023163"/>
    </source>
</evidence>
<keyword evidence="3" id="KW-0804">Transcription</keyword>
<dbReference type="Gene3D" id="2.60.120.10">
    <property type="entry name" value="Jelly Rolls"/>
    <property type="match status" value="1"/>
</dbReference>
<proteinExistence type="predicted"/>